<dbReference type="Pfam" id="PF00266">
    <property type="entry name" value="Aminotran_5"/>
    <property type="match status" value="1"/>
</dbReference>
<evidence type="ECO:0000259" key="1">
    <source>
        <dbReference type="Pfam" id="PF00266"/>
    </source>
</evidence>
<name>A0A916WND6_9MICO</name>
<dbReference type="PANTHER" id="PTHR43586:SF21">
    <property type="entry name" value="PYRIDOXAL PHOSPHATE (PLP)-DEPENDENT ASPARTATE AMINOTRANSFERASE SUPERFAMILY"/>
    <property type="match status" value="1"/>
</dbReference>
<evidence type="ECO:0000313" key="2">
    <source>
        <dbReference type="EMBL" id="GGB14431.1"/>
    </source>
</evidence>
<dbReference type="Gene3D" id="3.40.640.10">
    <property type="entry name" value="Type I PLP-dependent aspartate aminotransferase-like (Major domain)"/>
    <property type="match status" value="1"/>
</dbReference>
<feature type="domain" description="Aminotransferase class V" evidence="1">
    <location>
        <begin position="29"/>
        <end position="395"/>
    </location>
</feature>
<dbReference type="InterPro" id="IPR015424">
    <property type="entry name" value="PyrdxlP-dep_Trfase"/>
</dbReference>
<gene>
    <name evidence="2" type="ORF">GCM10011492_00060</name>
</gene>
<dbReference type="RefSeq" id="WP_188834950.1">
    <property type="nucleotide sequence ID" value="NZ_BMHI01000001.1"/>
</dbReference>
<accession>A0A916WND6</accession>
<comment type="caution">
    <text evidence="2">The sequence shown here is derived from an EMBL/GenBank/DDBJ whole genome shotgun (WGS) entry which is preliminary data.</text>
</comment>
<dbReference type="Proteomes" id="UP000636793">
    <property type="component" value="Unassembled WGS sequence"/>
</dbReference>
<reference evidence="2" key="1">
    <citation type="journal article" date="2014" name="Int. J. Syst. Evol. Microbiol.">
        <title>Complete genome sequence of Corynebacterium casei LMG S-19264T (=DSM 44701T), isolated from a smear-ripened cheese.</title>
        <authorList>
            <consortium name="US DOE Joint Genome Institute (JGI-PGF)"/>
            <person name="Walter F."/>
            <person name="Albersmeier A."/>
            <person name="Kalinowski J."/>
            <person name="Ruckert C."/>
        </authorList>
    </citation>
    <scope>NUCLEOTIDE SEQUENCE</scope>
    <source>
        <strain evidence="2">CGMCC 1.15085</strain>
    </source>
</reference>
<proteinExistence type="predicted"/>
<dbReference type="PANTHER" id="PTHR43586">
    <property type="entry name" value="CYSTEINE DESULFURASE"/>
    <property type="match status" value="1"/>
</dbReference>
<dbReference type="AlphaFoldDB" id="A0A916WND6"/>
<dbReference type="Gene3D" id="3.90.1150.10">
    <property type="entry name" value="Aspartate Aminotransferase, domain 1"/>
    <property type="match status" value="1"/>
</dbReference>
<dbReference type="NCBIfam" id="TIGR01976">
    <property type="entry name" value="am_tr_V_VC1184"/>
    <property type="match status" value="1"/>
</dbReference>
<sequence length="404" mass="42973">MEHSTTTRQYDVAAVREQFPSLRSGRAHFDAPGGTQTPEPVARAVYDALTAPLSNRGRRTPAERNADAIVLGARAAMGDLLGVDPGTVAFGRSATALTFEMARTLSQGWRSGDDIILSRLDHDANVGPWLIAAGRAGVQVSWADFDPATGELDLASVADQLTPRTRLVAVTAASNLIGTRPDLAAVAELVHGTPALLYVDGVHHTAHSFVDVPALGADLYVCSPYKFLGPHCGVLTGRADLLRDLAPDKLRPSTDDVPERFELGTLPYELLAGTTAAVDFLAGLVPAEGTRRDRLRASLAALEQHEDTLRARLEDGLAQLPGVTVHSLAGHRTPTLFMTFADLPAAEVSDRLAADGIDAPAGTFYAYEPARRLGVDSGLRIGLAPYSTEDDLDRFLTSVGNCLR</sequence>
<dbReference type="InterPro" id="IPR000192">
    <property type="entry name" value="Aminotrans_V_dom"/>
</dbReference>
<protein>
    <submittedName>
        <fullName evidence="2">Cysteine desulfurase-like protein</fullName>
    </submittedName>
</protein>
<reference evidence="2" key="2">
    <citation type="submission" date="2020-09" db="EMBL/GenBank/DDBJ databases">
        <authorList>
            <person name="Sun Q."/>
            <person name="Zhou Y."/>
        </authorList>
    </citation>
    <scope>NUCLEOTIDE SEQUENCE</scope>
    <source>
        <strain evidence="2">CGMCC 1.15085</strain>
    </source>
</reference>
<keyword evidence="3" id="KW-1185">Reference proteome</keyword>
<evidence type="ECO:0000313" key="3">
    <source>
        <dbReference type="Proteomes" id="UP000636793"/>
    </source>
</evidence>
<dbReference type="InterPro" id="IPR011340">
    <property type="entry name" value="Cys_dSase-rel"/>
</dbReference>
<dbReference type="InterPro" id="IPR015421">
    <property type="entry name" value="PyrdxlP-dep_Trfase_major"/>
</dbReference>
<organism evidence="2 3">
    <name type="scientific">Flexivirga endophytica</name>
    <dbReference type="NCBI Taxonomy" id="1849103"/>
    <lineage>
        <taxon>Bacteria</taxon>
        <taxon>Bacillati</taxon>
        <taxon>Actinomycetota</taxon>
        <taxon>Actinomycetes</taxon>
        <taxon>Micrococcales</taxon>
        <taxon>Dermacoccaceae</taxon>
        <taxon>Flexivirga</taxon>
    </lineage>
</organism>
<dbReference type="EMBL" id="BMHI01000001">
    <property type="protein sequence ID" value="GGB14431.1"/>
    <property type="molecule type" value="Genomic_DNA"/>
</dbReference>
<dbReference type="SUPFAM" id="SSF53383">
    <property type="entry name" value="PLP-dependent transferases"/>
    <property type="match status" value="1"/>
</dbReference>
<dbReference type="InterPro" id="IPR015422">
    <property type="entry name" value="PyrdxlP-dep_Trfase_small"/>
</dbReference>